<proteinExistence type="predicted"/>
<evidence type="ECO:0000259" key="2">
    <source>
        <dbReference type="Pfam" id="PF13559"/>
    </source>
</evidence>
<protein>
    <submittedName>
        <fullName evidence="3">DUF4129 domain-containing protein</fullName>
    </submittedName>
</protein>
<evidence type="ECO:0000313" key="4">
    <source>
        <dbReference type="Proteomes" id="UP000310458"/>
    </source>
</evidence>
<sequence length="214" mass="22906">MTTELYERDDARRVLEEELADGSYQRQFTGPLREAIDSFLFWLEDRAFSIGGVDVPFGPVLVLIAVAAAVVVIIMVVRPRLQSGTVADGVVEIDPQVSAEEFRSRAEASARAGDFNAAALDAFRAVARAAEERGVVSEQRGGTATEIADSLGVSYRAFADDLHRAADLFNRSAYGSASLVAADFEFVAQLDVQLQTAPAQSLGGVDGPRLAVPQ</sequence>
<dbReference type="InterPro" id="IPR025403">
    <property type="entry name" value="TgpA-like_C"/>
</dbReference>
<dbReference type="OrthoDB" id="3389322at2"/>
<keyword evidence="1" id="KW-0472">Membrane</keyword>
<reference evidence="3 4" key="1">
    <citation type="submission" date="2019-05" db="EMBL/GenBank/DDBJ databases">
        <title>Nesterenkonia sp. GY074 isolated from the Southern Atlantic Ocean.</title>
        <authorList>
            <person name="Zhang G."/>
        </authorList>
    </citation>
    <scope>NUCLEOTIDE SEQUENCE [LARGE SCALE GENOMIC DNA]</scope>
    <source>
        <strain evidence="3 4">GY074</strain>
    </source>
</reference>
<gene>
    <name evidence="3" type="ORF">FEF26_01775</name>
</gene>
<feature type="domain" description="Protein-glutamine gamma-glutamyltransferase-like C-terminal" evidence="2">
    <location>
        <begin position="122"/>
        <end position="189"/>
    </location>
</feature>
<dbReference type="AlphaFoldDB" id="A0A5R9BI00"/>
<accession>A0A5R9BI00</accession>
<feature type="transmembrane region" description="Helical" evidence="1">
    <location>
        <begin position="57"/>
        <end position="77"/>
    </location>
</feature>
<dbReference type="RefSeq" id="WP_138251817.1">
    <property type="nucleotide sequence ID" value="NZ_VAVZ01000003.1"/>
</dbReference>
<organism evidence="3 4">
    <name type="scientific">Nesterenkonia salmonea</name>
    <dbReference type="NCBI Taxonomy" id="1804987"/>
    <lineage>
        <taxon>Bacteria</taxon>
        <taxon>Bacillati</taxon>
        <taxon>Actinomycetota</taxon>
        <taxon>Actinomycetes</taxon>
        <taxon>Micrococcales</taxon>
        <taxon>Micrococcaceae</taxon>
        <taxon>Nesterenkonia</taxon>
    </lineage>
</organism>
<dbReference type="Pfam" id="PF13559">
    <property type="entry name" value="DUF4129"/>
    <property type="match status" value="1"/>
</dbReference>
<keyword evidence="4" id="KW-1185">Reference proteome</keyword>
<dbReference type="EMBL" id="VAVZ01000003">
    <property type="protein sequence ID" value="TLQ00318.1"/>
    <property type="molecule type" value="Genomic_DNA"/>
</dbReference>
<evidence type="ECO:0000256" key="1">
    <source>
        <dbReference type="SAM" id="Phobius"/>
    </source>
</evidence>
<keyword evidence="1" id="KW-1133">Transmembrane helix</keyword>
<comment type="caution">
    <text evidence="3">The sequence shown here is derived from an EMBL/GenBank/DDBJ whole genome shotgun (WGS) entry which is preliminary data.</text>
</comment>
<evidence type="ECO:0000313" key="3">
    <source>
        <dbReference type="EMBL" id="TLQ00318.1"/>
    </source>
</evidence>
<keyword evidence="1" id="KW-0812">Transmembrane</keyword>
<dbReference type="Proteomes" id="UP000310458">
    <property type="component" value="Unassembled WGS sequence"/>
</dbReference>
<name>A0A5R9BI00_9MICC</name>